<dbReference type="VEuPathDB" id="FungiDB:MCYG_04332"/>
<sequence>MACQILSGFSLSEELAAAVSELLSSRNVPNALWGNFLLIVYGIPSLSNVSLDIGFVIPDDKIPTARKIISNNTDLDACQDQDCSIICLGSHPKPKLHFHLQQKDLCIAFYSQSFVLPNIHDMTDCGNAFISASDPCLPRYQLGYGKGAFSSKYQSVRIPSPFRSHDSYYISWMAYMLEYVHLRGFFDLSVLPGAEREFLEDVLLKGNCSVAAGREKLMASDI</sequence>
<name>C5FPJ7_ARTOC</name>
<accession>C5FPJ7</accession>
<dbReference type="HOGENOM" id="CLU_075141_0_0_1"/>
<protein>
    <submittedName>
        <fullName evidence="1">Uncharacterized protein</fullName>
    </submittedName>
</protein>
<dbReference type="EMBL" id="DS995704">
    <property type="protein sequence ID" value="EEQ31513.1"/>
    <property type="molecule type" value="Genomic_DNA"/>
</dbReference>
<evidence type="ECO:0000313" key="2">
    <source>
        <dbReference type="Proteomes" id="UP000002035"/>
    </source>
</evidence>
<dbReference type="Proteomes" id="UP000002035">
    <property type="component" value="Unassembled WGS sequence"/>
</dbReference>
<dbReference type="OrthoDB" id="4499271at2759"/>
<organism evidence="1 2">
    <name type="scientific">Arthroderma otae (strain ATCC MYA-4605 / CBS 113480)</name>
    <name type="common">Microsporum canis</name>
    <dbReference type="NCBI Taxonomy" id="554155"/>
    <lineage>
        <taxon>Eukaryota</taxon>
        <taxon>Fungi</taxon>
        <taxon>Dikarya</taxon>
        <taxon>Ascomycota</taxon>
        <taxon>Pezizomycotina</taxon>
        <taxon>Eurotiomycetes</taxon>
        <taxon>Eurotiomycetidae</taxon>
        <taxon>Onygenales</taxon>
        <taxon>Arthrodermataceae</taxon>
        <taxon>Microsporum</taxon>
    </lineage>
</organism>
<dbReference type="RefSeq" id="XP_002846595.1">
    <property type="nucleotide sequence ID" value="XM_002846549.1"/>
</dbReference>
<dbReference type="eggNOG" id="ENOG502SNZF">
    <property type="taxonomic scope" value="Eukaryota"/>
</dbReference>
<reference evidence="2" key="1">
    <citation type="journal article" date="2012" name="MBio">
        <title>Comparative genome analysis of Trichophyton rubrum and related dermatophytes reveals candidate genes involved in infection.</title>
        <authorList>
            <person name="Martinez D.A."/>
            <person name="Oliver B.G."/>
            <person name="Graeser Y."/>
            <person name="Goldberg J.M."/>
            <person name="Li W."/>
            <person name="Martinez-Rossi N.M."/>
            <person name="Monod M."/>
            <person name="Shelest E."/>
            <person name="Barton R.C."/>
            <person name="Birch E."/>
            <person name="Brakhage A.A."/>
            <person name="Chen Z."/>
            <person name="Gurr S.J."/>
            <person name="Heiman D."/>
            <person name="Heitman J."/>
            <person name="Kosti I."/>
            <person name="Rossi A."/>
            <person name="Saif S."/>
            <person name="Samalova M."/>
            <person name="Saunders C.W."/>
            <person name="Shea T."/>
            <person name="Summerbell R.C."/>
            <person name="Xu J."/>
            <person name="Young S."/>
            <person name="Zeng Q."/>
            <person name="Birren B.W."/>
            <person name="Cuomo C.A."/>
            <person name="White T.C."/>
        </authorList>
    </citation>
    <scope>NUCLEOTIDE SEQUENCE [LARGE SCALE GENOMIC DNA]</scope>
    <source>
        <strain evidence="2">ATCC MYA-4605 / CBS 113480</strain>
    </source>
</reference>
<proteinExistence type="predicted"/>
<dbReference type="AlphaFoldDB" id="C5FPJ7"/>
<gene>
    <name evidence="1" type="ORF">MCYG_04332</name>
</gene>
<evidence type="ECO:0000313" key="1">
    <source>
        <dbReference type="EMBL" id="EEQ31513.1"/>
    </source>
</evidence>
<dbReference type="GeneID" id="9226002"/>
<keyword evidence="2" id="KW-1185">Reference proteome</keyword>